<keyword evidence="7 8" id="KW-0472">Membrane</keyword>
<dbReference type="Pfam" id="PF03547">
    <property type="entry name" value="Mem_trans"/>
    <property type="match status" value="1"/>
</dbReference>
<evidence type="ECO:0000256" key="3">
    <source>
        <dbReference type="ARBA" id="ARBA00022448"/>
    </source>
</evidence>
<evidence type="ECO:0000256" key="7">
    <source>
        <dbReference type="ARBA" id="ARBA00023136"/>
    </source>
</evidence>
<evidence type="ECO:0000256" key="8">
    <source>
        <dbReference type="SAM" id="Phobius"/>
    </source>
</evidence>
<evidence type="ECO:0000256" key="4">
    <source>
        <dbReference type="ARBA" id="ARBA00022475"/>
    </source>
</evidence>
<dbReference type="PANTHER" id="PTHR36838:SF1">
    <property type="entry name" value="SLR1864 PROTEIN"/>
    <property type="match status" value="1"/>
</dbReference>
<proteinExistence type="inferred from homology"/>
<evidence type="ECO:0000313" key="10">
    <source>
        <dbReference type="Proteomes" id="UP000886856"/>
    </source>
</evidence>
<accession>A0A9D2KXR5</accession>
<sequence>NNSSIKSVLSYVIIGLSLVFSKKGACHLSMFAILFNQMMTMSLLIAFGFVLVRTKVINSEGARQISTILAMFVMPASMIASFNANFDLARLKLFGWAVVAALATIIGRIFINQFIFKKDQRIEKYAATFANSGFFGIPIVIALFGHEGVFFLTPYIMCNNILQWTYGRALISGDKKAMTPKKAFTNPGMIGAVIGLTIYISQLPLPQFMWTAVSNVASLQTALAMMIIGSYLANSDLMTIFKNKSAYLTVFMRLIFTPLVAILMIYLLPINNFEVEIVLTIASVAPAAVNTAILGRLFGGDYEYGARIVVLTSIFSIFTIPFMMQFAEFIYTL</sequence>
<feature type="transmembrane region" description="Helical" evidence="8">
    <location>
        <begin position="94"/>
        <end position="116"/>
    </location>
</feature>
<keyword evidence="3" id="KW-0813">Transport</keyword>
<protein>
    <submittedName>
        <fullName evidence="9">AEC family transporter</fullName>
    </submittedName>
</protein>
<feature type="transmembrane region" description="Helical" evidence="8">
    <location>
        <begin position="245"/>
        <end position="269"/>
    </location>
</feature>
<evidence type="ECO:0000256" key="6">
    <source>
        <dbReference type="ARBA" id="ARBA00022989"/>
    </source>
</evidence>
<dbReference type="AlphaFoldDB" id="A0A9D2KXR5"/>
<gene>
    <name evidence="9" type="ORF">H9948_07010</name>
</gene>
<dbReference type="EMBL" id="DWYW01000161">
    <property type="protein sequence ID" value="HJA90524.1"/>
    <property type="molecule type" value="Genomic_DNA"/>
</dbReference>
<feature type="transmembrane region" description="Helical" evidence="8">
    <location>
        <begin position="31"/>
        <end position="52"/>
    </location>
</feature>
<comment type="caution">
    <text evidence="9">The sequence shown here is derived from an EMBL/GenBank/DDBJ whole genome shotgun (WGS) entry which is preliminary data.</text>
</comment>
<feature type="transmembrane region" description="Helical" evidence="8">
    <location>
        <begin position="275"/>
        <end position="294"/>
    </location>
</feature>
<dbReference type="GO" id="GO:0055085">
    <property type="term" value="P:transmembrane transport"/>
    <property type="evidence" value="ECO:0007669"/>
    <property type="project" value="InterPro"/>
</dbReference>
<dbReference type="PANTHER" id="PTHR36838">
    <property type="entry name" value="AUXIN EFFLUX CARRIER FAMILY PROTEIN"/>
    <property type="match status" value="1"/>
</dbReference>
<keyword evidence="5 8" id="KW-0812">Transmembrane</keyword>
<dbReference type="InterPro" id="IPR038770">
    <property type="entry name" value="Na+/solute_symporter_sf"/>
</dbReference>
<dbReference type="InterPro" id="IPR004776">
    <property type="entry name" value="Mem_transp_PIN-like"/>
</dbReference>
<feature type="transmembrane region" description="Helical" evidence="8">
    <location>
        <begin position="183"/>
        <end position="202"/>
    </location>
</feature>
<evidence type="ECO:0000256" key="5">
    <source>
        <dbReference type="ARBA" id="ARBA00022692"/>
    </source>
</evidence>
<dbReference type="Proteomes" id="UP000886856">
    <property type="component" value="Unassembled WGS sequence"/>
</dbReference>
<reference evidence="9" key="2">
    <citation type="submission" date="2021-04" db="EMBL/GenBank/DDBJ databases">
        <authorList>
            <person name="Gilroy R."/>
        </authorList>
    </citation>
    <scope>NUCLEOTIDE SEQUENCE</scope>
    <source>
        <strain evidence="9">CHK171-505</strain>
    </source>
</reference>
<dbReference type="Gene3D" id="1.20.1530.20">
    <property type="match status" value="1"/>
</dbReference>
<evidence type="ECO:0000256" key="2">
    <source>
        <dbReference type="ARBA" id="ARBA00010145"/>
    </source>
</evidence>
<feature type="non-terminal residue" evidence="9">
    <location>
        <position position="1"/>
    </location>
</feature>
<reference evidence="9" key="1">
    <citation type="journal article" date="2021" name="PeerJ">
        <title>Extensive microbial diversity within the chicken gut microbiome revealed by metagenomics and culture.</title>
        <authorList>
            <person name="Gilroy R."/>
            <person name="Ravi A."/>
            <person name="Getino M."/>
            <person name="Pursley I."/>
            <person name="Horton D.L."/>
            <person name="Alikhan N.F."/>
            <person name="Baker D."/>
            <person name="Gharbi K."/>
            <person name="Hall N."/>
            <person name="Watson M."/>
            <person name="Adriaenssens E.M."/>
            <person name="Foster-Nyarko E."/>
            <person name="Jarju S."/>
            <person name="Secka A."/>
            <person name="Antonio M."/>
            <person name="Oren A."/>
            <person name="Chaudhuri R.R."/>
            <person name="La Ragione R."/>
            <person name="Hildebrand F."/>
            <person name="Pallen M.J."/>
        </authorList>
    </citation>
    <scope>NUCLEOTIDE SEQUENCE</scope>
    <source>
        <strain evidence="9">CHK171-505</strain>
    </source>
</reference>
<keyword evidence="6 8" id="KW-1133">Transmembrane helix</keyword>
<comment type="subcellular location">
    <subcellularLocation>
        <location evidence="1">Cell membrane</location>
        <topology evidence="1">Multi-pass membrane protein</topology>
    </subcellularLocation>
</comment>
<organism evidence="9 10">
    <name type="scientific">Candidatus Jeotgalibaca merdavium</name>
    <dbReference type="NCBI Taxonomy" id="2838627"/>
    <lineage>
        <taxon>Bacteria</taxon>
        <taxon>Bacillati</taxon>
        <taxon>Bacillota</taxon>
        <taxon>Bacilli</taxon>
        <taxon>Lactobacillales</taxon>
        <taxon>Carnobacteriaceae</taxon>
        <taxon>Jeotgalibaca</taxon>
    </lineage>
</organism>
<feature type="transmembrane region" description="Helical" evidence="8">
    <location>
        <begin position="128"/>
        <end position="146"/>
    </location>
</feature>
<feature type="transmembrane region" description="Helical" evidence="8">
    <location>
        <begin position="306"/>
        <end position="327"/>
    </location>
</feature>
<feature type="transmembrane region" description="Helical" evidence="8">
    <location>
        <begin position="64"/>
        <end position="82"/>
    </location>
</feature>
<evidence type="ECO:0000313" key="9">
    <source>
        <dbReference type="EMBL" id="HJA90524.1"/>
    </source>
</evidence>
<dbReference type="GO" id="GO:0005886">
    <property type="term" value="C:plasma membrane"/>
    <property type="evidence" value="ECO:0007669"/>
    <property type="project" value="UniProtKB-SubCell"/>
</dbReference>
<keyword evidence="4" id="KW-1003">Cell membrane</keyword>
<feature type="transmembrane region" description="Helical" evidence="8">
    <location>
        <begin position="208"/>
        <end position="233"/>
    </location>
</feature>
<evidence type="ECO:0000256" key="1">
    <source>
        <dbReference type="ARBA" id="ARBA00004651"/>
    </source>
</evidence>
<name>A0A9D2KXR5_9LACT</name>
<feature type="transmembrane region" description="Helical" evidence="8">
    <location>
        <begin position="152"/>
        <end position="171"/>
    </location>
</feature>
<comment type="similarity">
    <text evidence="2">Belongs to the auxin efflux carrier (TC 2.A.69) family.</text>
</comment>